<dbReference type="PROSITE" id="PS00627">
    <property type="entry name" value="GHMP_KINASES_ATP"/>
    <property type="match status" value="1"/>
</dbReference>
<organism evidence="16 17">
    <name type="scientific">Limosilactobacillus mucosae DSM 13345</name>
    <dbReference type="NCBI Taxonomy" id="1423771"/>
    <lineage>
        <taxon>Bacteria</taxon>
        <taxon>Bacillati</taxon>
        <taxon>Bacillota</taxon>
        <taxon>Bacilli</taxon>
        <taxon>Lactobacillales</taxon>
        <taxon>Lactobacillaceae</taxon>
        <taxon>Limosilactobacillus</taxon>
    </lineage>
</organism>
<feature type="domain" description="GHMP kinase C-terminal" evidence="15">
    <location>
        <begin position="195"/>
        <end position="257"/>
    </location>
</feature>
<evidence type="ECO:0000256" key="6">
    <source>
        <dbReference type="ARBA" id="ARBA00022679"/>
    </source>
</evidence>
<dbReference type="PATRIC" id="fig|1423771.3.peg.2172"/>
<dbReference type="Gene3D" id="3.30.70.890">
    <property type="entry name" value="GHMP kinase, C-terminal domain"/>
    <property type="match status" value="1"/>
</dbReference>
<dbReference type="InterPro" id="IPR014721">
    <property type="entry name" value="Ribsml_uS5_D2-typ_fold_subgr"/>
</dbReference>
<dbReference type="GO" id="GO:0009088">
    <property type="term" value="P:threonine biosynthetic process"/>
    <property type="evidence" value="ECO:0007669"/>
    <property type="project" value="UniProtKB-UniRule"/>
</dbReference>
<comment type="function">
    <text evidence="12 13">Catalyzes the ATP-dependent phosphorylation of L-homoserine to L-homoserine phosphate.</text>
</comment>
<dbReference type="GO" id="GO:0005524">
    <property type="term" value="F:ATP binding"/>
    <property type="evidence" value="ECO:0007669"/>
    <property type="project" value="UniProtKB-UniRule"/>
</dbReference>
<dbReference type="Pfam" id="PF08544">
    <property type="entry name" value="GHMP_kinases_C"/>
    <property type="match status" value="1"/>
</dbReference>
<dbReference type="HAMAP" id="MF_00384">
    <property type="entry name" value="Homoser_kinase"/>
    <property type="match status" value="1"/>
</dbReference>
<evidence type="ECO:0000256" key="13">
    <source>
        <dbReference type="HAMAP-Rule" id="MF_00384"/>
    </source>
</evidence>
<evidence type="ECO:0000259" key="15">
    <source>
        <dbReference type="Pfam" id="PF08544"/>
    </source>
</evidence>
<comment type="caution">
    <text evidence="16">The sequence shown here is derived from an EMBL/GenBank/DDBJ whole genome shotgun (WGS) entry which is preliminary data.</text>
</comment>
<keyword evidence="7 13" id="KW-0791">Threonine biosynthesis</keyword>
<dbReference type="InterPro" id="IPR036554">
    <property type="entry name" value="GHMP_kinase_C_sf"/>
</dbReference>
<feature type="binding site" evidence="13">
    <location>
        <begin position="80"/>
        <end position="90"/>
    </location>
    <ligand>
        <name>ATP</name>
        <dbReference type="ChEBI" id="CHEBI:30616"/>
    </ligand>
</feature>
<keyword evidence="9 13" id="KW-0418">Kinase</keyword>
<dbReference type="Gene3D" id="3.30.230.10">
    <property type="match status" value="1"/>
</dbReference>
<keyword evidence="10 13" id="KW-0067">ATP-binding</keyword>
<dbReference type="EC" id="2.7.1.39" evidence="3 13"/>
<evidence type="ECO:0000256" key="9">
    <source>
        <dbReference type="ARBA" id="ARBA00022777"/>
    </source>
</evidence>
<dbReference type="InterPro" id="IPR013750">
    <property type="entry name" value="GHMP_kinase_C_dom"/>
</dbReference>
<comment type="subcellular location">
    <subcellularLocation>
        <location evidence="13">Cytoplasm</location>
    </subcellularLocation>
</comment>
<sequence>MIMQIKVPASSANLGPGFDSIGMAVSLYLTLDVLEPSDKWVIDHDFKDLPHDESNMIIDTALKIKADLPPHHLKMQSAIPVAHGLGSSSSAIVAGIELANVLGKLQLSNDEKVAIACEIEGHPDNVAPAILGGLVIGTNVNGHFDAIKAPLLPYALAVYIPSYNLKTADARAVLPDSMTLKQATHGSAIANVLVAGLFANRYDLVGELMEADEFHEQPRAKLVPELAKIREIGHEAGALATYLSGAGPTVMTIIDKQGIPRFKQLLLQAGLSDPLLEIEPDTEGVQVVD</sequence>
<dbReference type="NCBIfam" id="TIGR00191">
    <property type="entry name" value="thrB"/>
    <property type="match status" value="1"/>
</dbReference>
<evidence type="ECO:0000256" key="5">
    <source>
        <dbReference type="ARBA" id="ARBA00022605"/>
    </source>
</evidence>
<dbReference type="PRINTS" id="PR00958">
    <property type="entry name" value="HOMSERKINASE"/>
</dbReference>
<gene>
    <name evidence="13" type="primary">thrB</name>
    <name evidence="16" type="ORF">FC47_GL002091</name>
</gene>
<dbReference type="GO" id="GO:0004413">
    <property type="term" value="F:homoserine kinase activity"/>
    <property type="evidence" value="ECO:0007669"/>
    <property type="project" value="UniProtKB-UniRule"/>
</dbReference>
<dbReference type="PIRSF" id="PIRSF000676">
    <property type="entry name" value="Homoser_kin"/>
    <property type="match status" value="1"/>
</dbReference>
<dbReference type="GO" id="GO:0005737">
    <property type="term" value="C:cytoplasm"/>
    <property type="evidence" value="ECO:0007669"/>
    <property type="project" value="UniProtKB-SubCell"/>
</dbReference>
<dbReference type="InterPro" id="IPR000870">
    <property type="entry name" value="Homoserine_kinase"/>
</dbReference>
<evidence type="ECO:0000256" key="10">
    <source>
        <dbReference type="ARBA" id="ARBA00022840"/>
    </source>
</evidence>
<evidence type="ECO:0000256" key="11">
    <source>
        <dbReference type="ARBA" id="ARBA00049375"/>
    </source>
</evidence>
<keyword evidence="6 13" id="KW-0808">Transferase</keyword>
<feature type="domain" description="GHMP kinase N-terminal" evidence="14">
    <location>
        <begin position="57"/>
        <end position="133"/>
    </location>
</feature>
<dbReference type="PANTHER" id="PTHR20861:SF1">
    <property type="entry name" value="HOMOSERINE KINASE"/>
    <property type="match status" value="1"/>
</dbReference>
<evidence type="ECO:0000256" key="8">
    <source>
        <dbReference type="ARBA" id="ARBA00022741"/>
    </source>
</evidence>
<dbReference type="SUPFAM" id="SSF55060">
    <property type="entry name" value="GHMP Kinase, C-terminal domain"/>
    <property type="match status" value="1"/>
</dbReference>
<comment type="pathway">
    <text evidence="1 13">Amino-acid biosynthesis; L-threonine biosynthesis; L-threonine from L-aspartate: step 4/5.</text>
</comment>
<dbReference type="EMBL" id="AZEQ01000009">
    <property type="protein sequence ID" value="KRL25831.1"/>
    <property type="molecule type" value="Genomic_DNA"/>
</dbReference>
<evidence type="ECO:0000313" key="17">
    <source>
        <dbReference type="Proteomes" id="UP000050901"/>
    </source>
</evidence>
<evidence type="ECO:0000256" key="7">
    <source>
        <dbReference type="ARBA" id="ARBA00022697"/>
    </source>
</evidence>
<comment type="similarity">
    <text evidence="2 13">Belongs to the GHMP kinase family. Homoserine kinase subfamily.</text>
</comment>
<comment type="catalytic activity">
    <reaction evidence="11 13">
        <text>L-homoserine + ATP = O-phospho-L-homoserine + ADP + H(+)</text>
        <dbReference type="Rhea" id="RHEA:13985"/>
        <dbReference type="ChEBI" id="CHEBI:15378"/>
        <dbReference type="ChEBI" id="CHEBI:30616"/>
        <dbReference type="ChEBI" id="CHEBI:57476"/>
        <dbReference type="ChEBI" id="CHEBI:57590"/>
        <dbReference type="ChEBI" id="CHEBI:456216"/>
        <dbReference type="EC" id="2.7.1.39"/>
    </reaction>
</comment>
<accession>A0A0R1NZZ9</accession>
<reference evidence="16 17" key="1">
    <citation type="journal article" date="2015" name="Genome Announc.">
        <title>Expanding the biotechnology potential of lactobacilli through comparative genomics of 213 strains and associated genera.</title>
        <authorList>
            <person name="Sun Z."/>
            <person name="Harris H.M."/>
            <person name="McCann A."/>
            <person name="Guo C."/>
            <person name="Argimon S."/>
            <person name="Zhang W."/>
            <person name="Yang X."/>
            <person name="Jeffery I.B."/>
            <person name="Cooney J.C."/>
            <person name="Kagawa T.F."/>
            <person name="Liu W."/>
            <person name="Song Y."/>
            <person name="Salvetti E."/>
            <person name="Wrobel A."/>
            <person name="Rasinkangas P."/>
            <person name="Parkhill J."/>
            <person name="Rea M.C."/>
            <person name="O'Sullivan O."/>
            <person name="Ritari J."/>
            <person name="Douillard F.P."/>
            <person name="Paul Ross R."/>
            <person name="Yang R."/>
            <person name="Briner A.E."/>
            <person name="Felis G.E."/>
            <person name="de Vos W.M."/>
            <person name="Barrangou R."/>
            <person name="Klaenhammer T.R."/>
            <person name="Caufield P.W."/>
            <person name="Cui Y."/>
            <person name="Zhang H."/>
            <person name="O'Toole P.W."/>
        </authorList>
    </citation>
    <scope>NUCLEOTIDE SEQUENCE [LARGE SCALE GENOMIC DNA]</scope>
    <source>
        <strain evidence="16 17">DSM 13345</strain>
    </source>
</reference>
<protein>
    <recommendedName>
        <fullName evidence="4 13">Homoserine kinase</fullName>
        <shortName evidence="13">HK</shortName>
        <shortName evidence="13">HSK</shortName>
        <ecNumber evidence="3 13">2.7.1.39</ecNumber>
    </recommendedName>
</protein>
<dbReference type="UniPathway" id="UPA00050">
    <property type="reaction ID" value="UER00064"/>
</dbReference>
<dbReference type="InterPro" id="IPR006204">
    <property type="entry name" value="GHMP_kinase_N_dom"/>
</dbReference>
<evidence type="ECO:0000313" key="16">
    <source>
        <dbReference type="EMBL" id="KRL25831.1"/>
    </source>
</evidence>
<dbReference type="InterPro" id="IPR006203">
    <property type="entry name" value="GHMP_knse_ATP-bd_CS"/>
</dbReference>
<evidence type="ECO:0000256" key="3">
    <source>
        <dbReference type="ARBA" id="ARBA00012078"/>
    </source>
</evidence>
<dbReference type="Proteomes" id="UP000050901">
    <property type="component" value="Unassembled WGS sequence"/>
</dbReference>
<evidence type="ECO:0000256" key="1">
    <source>
        <dbReference type="ARBA" id="ARBA00005015"/>
    </source>
</evidence>
<name>A0A0R1NZZ9_LIMMU</name>
<dbReference type="InterPro" id="IPR020568">
    <property type="entry name" value="Ribosomal_Su5_D2-typ_SF"/>
</dbReference>
<dbReference type="AlphaFoldDB" id="A0A0R1NZZ9"/>
<keyword evidence="13" id="KW-0963">Cytoplasm</keyword>
<keyword evidence="8 13" id="KW-0547">Nucleotide-binding</keyword>
<evidence type="ECO:0000256" key="12">
    <source>
        <dbReference type="ARBA" id="ARBA00049954"/>
    </source>
</evidence>
<dbReference type="Pfam" id="PF00288">
    <property type="entry name" value="GHMP_kinases_N"/>
    <property type="match status" value="1"/>
</dbReference>
<evidence type="ECO:0000256" key="4">
    <source>
        <dbReference type="ARBA" id="ARBA00017858"/>
    </source>
</evidence>
<dbReference type="PANTHER" id="PTHR20861">
    <property type="entry name" value="HOMOSERINE/4-DIPHOSPHOCYTIDYL-2-C-METHYL-D-ERYTHRITOL KINASE"/>
    <property type="match status" value="1"/>
</dbReference>
<evidence type="ECO:0000256" key="2">
    <source>
        <dbReference type="ARBA" id="ARBA00007370"/>
    </source>
</evidence>
<evidence type="ECO:0000259" key="14">
    <source>
        <dbReference type="Pfam" id="PF00288"/>
    </source>
</evidence>
<proteinExistence type="inferred from homology"/>
<dbReference type="SUPFAM" id="SSF54211">
    <property type="entry name" value="Ribosomal protein S5 domain 2-like"/>
    <property type="match status" value="1"/>
</dbReference>
<keyword evidence="5 13" id="KW-0028">Amino-acid biosynthesis</keyword>